<accession>A0A5C8ZPV1</accession>
<dbReference type="PANTHER" id="PTHR32552:SF81">
    <property type="entry name" value="TONB-DEPENDENT OUTER MEMBRANE RECEPTOR"/>
    <property type="match status" value="1"/>
</dbReference>
<dbReference type="Proteomes" id="UP000321039">
    <property type="component" value="Unassembled WGS sequence"/>
</dbReference>
<evidence type="ECO:0000256" key="6">
    <source>
        <dbReference type="ARBA" id="ARBA00023004"/>
    </source>
</evidence>
<reference evidence="16 17" key="1">
    <citation type="submission" date="2019-08" db="EMBL/GenBank/DDBJ databases">
        <title>Parahaliea maris sp. nov., isolated from the surface seawater.</title>
        <authorList>
            <person name="Liu Y."/>
        </authorList>
    </citation>
    <scope>NUCLEOTIDE SEQUENCE [LARGE SCALE GENOMIC DNA]</scope>
    <source>
        <strain evidence="16 17">HSLHS9</strain>
    </source>
</reference>
<dbReference type="Pfam" id="PF07715">
    <property type="entry name" value="Plug"/>
    <property type="match status" value="1"/>
</dbReference>
<keyword evidence="5 11" id="KW-0812">Transmembrane</keyword>
<feature type="domain" description="TonB-dependent receptor-like beta-barrel" evidence="14">
    <location>
        <begin position="318"/>
        <end position="750"/>
    </location>
</feature>
<evidence type="ECO:0000256" key="5">
    <source>
        <dbReference type="ARBA" id="ARBA00022692"/>
    </source>
</evidence>
<dbReference type="GO" id="GO:0006826">
    <property type="term" value="P:iron ion transport"/>
    <property type="evidence" value="ECO:0007669"/>
    <property type="project" value="UniProtKB-KW"/>
</dbReference>
<dbReference type="InterPro" id="IPR036942">
    <property type="entry name" value="Beta-barrel_TonB_sf"/>
</dbReference>
<keyword evidence="13" id="KW-0732">Signal</keyword>
<protein>
    <submittedName>
        <fullName evidence="16">TonB-dependent receptor</fullName>
    </submittedName>
</protein>
<evidence type="ECO:0000256" key="9">
    <source>
        <dbReference type="ARBA" id="ARBA00023136"/>
    </source>
</evidence>
<evidence type="ECO:0000259" key="14">
    <source>
        <dbReference type="Pfam" id="PF00593"/>
    </source>
</evidence>
<evidence type="ECO:0000256" key="3">
    <source>
        <dbReference type="ARBA" id="ARBA00022452"/>
    </source>
</evidence>
<keyword evidence="7" id="KW-0406">Ion transport</keyword>
<evidence type="ECO:0000256" key="11">
    <source>
        <dbReference type="PROSITE-ProRule" id="PRU01360"/>
    </source>
</evidence>
<dbReference type="InterPro" id="IPR039426">
    <property type="entry name" value="TonB-dep_rcpt-like"/>
</dbReference>
<proteinExistence type="inferred from homology"/>
<evidence type="ECO:0000256" key="8">
    <source>
        <dbReference type="ARBA" id="ARBA00023077"/>
    </source>
</evidence>
<dbReference type="InterPro" id="IPR000531">
    <property type="entry name" value="Beta-barrel_TonB"/>
</dbReference>
<evidence type="ECO:0000256" key="10">
    <source>
        <dbReference type="ARBA" id="ARBA00023237"/>
    </source>
</evidence>
<feature type="signal peptide" evidence="13">
    <location>
        <begin position="1"/>
        <end position="25"/>
    </location>
</feature>
<evidence type="ECO:0000313" key="16">
    <source>
        <dbReference type="EMBL" id="TXS89824.1"/>
    </source>
</evidence>
<dbReference type="Pfam" id="PF00593">
    <property type="entry name" value="TonB_dep_Rec_b-barrel"/>
    <property type="match status" value="1"/>
</dbReference>
<dbReference type="SUPFAM" id="SSF56935">
    <property type="entry name" value="Porins"/>
    <property type="match status" value="1"/>
</dbReference>
<evidence type="ECO:0000259" key="15">
    <source>
        <dbReference type="Pfam" id="PF07715"/>
    </source>
</evidence>
<keyword evidence="17" id="KW-1185">Reference proteome</keyword>
<keyword evidence="3 11" id="KW-1134">Transmembrane beta strand</keyword>
<keyword evidence="16" id="KW-0675">Receptor</keyword>
<dbReference type="AlphaFoldDB" id="A0A5C8ZPV1"/>
<dbReference type="GO" id="GO:0009279">
    <property type="term" value="C:cell outer membrane"/>
    <property type="evidence" value="ECO:0007669"/>
    <property type="project" value="UniProtKB-SubCell"/>
</dbReference>
<gene>
    <name evidence="16" type="ORF">FV139_19005</name>
</gene>
<keyword evidence="6" id="KW-0408">Iron</keyword>
<feature type="domain" description="TonB-dependent receptor plug" evidence="15">
    <location>
        <begin position="49"/>
        <end position="157"/>
    </location>
</feature>
<evidence type="ECO:0000256" key="1">
    <source>
        <dbReference type="ARBA" id="ARBA00004571"/>
    </source>
</evidence>
<evidence type="ECO:0000256" key="12">
    <source>
        <dbReference type="RuleBase" id="RU003357"/>
    </source>
</evidence>
<dbReference type="PROSITE" id="PS52016">
    <property type="entry name" value="TONB_DEPENDENT_REC_3"/>
    <property type="match status" value="1"/>
</dbReference>
<comment type="similarity">
    <text evidence="11 12">Belongs to the TonB-dependent receptor family.</text>
</comment>
<keyword evidence="2 11" id="KW-0813">Transport</keyword>
<keyword evidence="4" id="KW-0410">Iron transport</keyword>
<name>A0A5C8ZPV1_9GAMM</name>
<dbReference type="InterPro" id="IPR012910">
    <property type="entry name" value="Plug_dom"/>
</dbReference>
<dbReference type="RefSeq" id="WP_148070075.1">
    <property type="nucleotide sequence ID" value="NZ_VRZA01000009.1"/>
</dbReference>
<comment type="subcellular location">
    <subcellularLocation>
        <location evidence="1 11">Cell outer membrane</location>
        <topology evidence="1 11">Multi-pass membrane protein</topology>
    </subcellularLocation>
</comment>
<keyword evidence="8 12" id="KW-0798">TonB box</keyword>
<keyword evidence="10 11" id="KW-0998">Cell outer membrane</keyword>
<evidence type="ECO:0000256" key="13">
    <source>
        <dbReference type="SAM" id="SignalP"/>
    </source>
</evidence>
<dbReference type="Gene3D" id="2.40.170.20">
    <property type="entry name" value="TonB-dependent receptor, beta-barrel domain"/>
    <property type="match status" value="1"/>
</dbReference>
<sequence length="784" mass="85689">MKINRLPVFTLVSSATLILAQGSVAQDIARSNGALEEVIVTAQKREQNLQAVPIAVTALTADTLRAFRVTNVEGLSNLAPNLNVQQQGRGTLPHINIRGVSSAVADAAVDPKIATYLDGVYIGRTVGSIFDLADIERVEVLRGPQGTLFGRNATGGAISIITAAPTGQLGFKQDFTFGNYDMLRSRSTLDLPAFGPLRLKVSYLHDEQEGYSDNLIGGQTIDLRLRDRAMGVLKYADKLGGKESDAVMVGAQLDVSDSVMFDYRFDYTDSTTVGTPTQQLGIVGATAPLMSAINAFQPLYGGITNLSSKPLGNVAAATSEEQLDISGHNLTLTWDINEQLNLKSITAYREMEQDPAIYDLGGTGGWKFTTTQMAALFAGDIPGILANPPGPNDSFFSILTARALEQDQVSQELQLTWTADRFDIVAGGFYFREESSSHNVLGVLQPVENGVVRPSFLDPIFGNGVNNSDNKNESFAAFVQGTWRVSDQLDFTLGLRRTEDKREFNLIEAGAAAGAGDLDEGIYDLDYGKTNYTVILNYRWAEDVMSYAKVGTGFAAGGIMNGIPYDPEEMTNYEIGLKSQFLDNRLRLNAAAFFMDYEDLQVQTFNDGKQRFENAGQVEVSGLELELDTVIVDGLTASASLGWFDFKYKEYLRNGVDISDDVRHIRAPDLNGRISLQYDLPETLFGGTPFMRLDSRYSSEAENLSIASGYPEIDRLSMRDAYWLVDLRAGLASVPAGSGKIDVSLWARNLLDEDDVNVYGNEVLNITGIYSRPRTYGVDFSFIY</sequence>
<organism evidence="16 17">
    <name type="scientific">Parahaliea maris</name>
    <dbReference type="NCBI Taxonomy" id="2716870"/>
    <lineage>
        <taxon>Bacteria</taxon>
        <taxon>Pseudomonadati</taxon>
        <taxon>Pseudomonadota</taxon>
        <taxon>Gammaproteobacteria</taxon>
        <taxon>Cellvibrionales</taxon>
        <taxon>Halieaceae</taxon>
        <taxon>Parahaliea</taxon>
    </lineage>
</organism>
<evidence type="ECO:0000256" key="4">
    <source>
        <dbReference type="ARBA" id="ARBA00022496"/>
    </source>
</evidence>
<feature type="chain" id="PRO_5023110214" evidence="13">
    <location>
        <begin position="26"/>
        <end position="784"/>
    </location>
</feature>
<dbReference type="PANTHER" id="PTHR32552">
    <property type="entry name" value="FERRICHROME IRON RECEPTOR-RELATED"/>
    <property type="match status" value="1"/>
</dbReference>
<evidence type="ECO:0000313" key="17">
    <source>
        <dbReference type="Proteomes" id="UP000321039"/>
    </source>
</evidence>
<comment type="caution">
    <text evidence="16">The sequence shown here is derived from an EMBL/GenBank/DDBJ whole genome shotgun (WGS) entry which is preliminary data.</text>
</comment>
<keyword evidence="9 11" id="KW-0472">Membrane</keyword>
<evidence type="ECO:0000256" key="2">
    <source>
        <dbReference type="ARBA" id="ARBA00022448"/>
    </source>
</evidence>
<dbReference type="EMBL" id="VRZA01000009">
    <property type="protein sequence ID" value="TXS89824.1"/>
    <property type="molecule type" value="Genomic_DNA"/>
</dbReference>
<evidence type="ECO:0000256" key="7">
    <source>
        <dbReference type="ARBA" id="ARBA00023065"/>
    </source>
</evidence>